<protein>
    <submittedName>
        <fullName evidence="1">Uncharacterized protein</fullName>
    </submittedName>
</protein>
<sequence length="94" mass="10007">MSTNESQETTNGADVSDIAINQLLGQTLATAMEKTVNTAIANAVENAINAAVDNAVNDVQEAVNKSLKRSIDQTARMRLRRPSKSFAMAVLSSI</sequence>
<gene>
    <name evidence="1" type="ORF">TCE0_033r09093</name>
</gene>
<accession>A0A6V8HAS8</accession>
<organism evidence="1 2">
    <name type="scientific">Talaromyces pinophilus</name>
    <name type="common">Penicillium pinophilum</name>
    <dbReference type="NCBI Taxonomy" id="128442"/>
    <lineage>
        <taxon>Eukaryota</taxon>
        <taxon>Fungi</taxon>
        <taxon>Dikarya</taxon>
        <taxon>Ascomycota</taxon>
        <taxon>Pezizomycotina</taxon>
        <taxon>Eurotiomycetes</taxon>
        <taxon>Eurotiomycetidae</taxon>
        <taxon>Eurotiales</taxon>
        <taxon>Trichocomaceae</taxon>
        <taxon>Talaromyces</taxon>
        <taxon>Talaromyces sect. Talaromyces</taxon>
    </lineage>
</organism>
<reference evidence="2" key="1">
    <citation type="journal article" date="2015" name="Genome Announc.">
        <title>Draft genome sequence of Talaromyces cellulolyticus strain Y-94, a source of lignocellulosic biomass-degrading enzymes.</title>
        <authorList>
            <person name="Fujii T."/>
            <person name="Koike H."/>
            <person name="Sawayama S."/>
            <person name="Yano S."/>
            <person name="Inoue H."/>
        </authorList>
    </citation>
    <scope>NUCLEOTIDE SEQUENCE [LARGE SCALE GENOMIC DNA]</scope>
    <source>
        <strain evidence="2">Y-94</strain>
    </source>
</reference>
<dbReference type="Proteomes" id="UP000053095">
    <property type="component" value="Unassembled WGS sequence"/>
</dbReference>
<dbReference type="EMBL" id="DF933829">
    <property type="protein sequence ID" value="GAM38401.1"/>
    <property type="molecule type" value="Genomic_DNA"/>
</dbReference>
<evidence type="ECO:0000313" key="1">
    <source>
        <dbReference type="EMBL" id="GAM38401.1"/>
    </source>
</evidence>
<keyword evidence="2" id="KW-1185">Reference proteome</keyword>
<evidence type="ECO:0000313" key="2">
    <source>
        <dbReference type="Proteomes" id="UP000053095"/>
    </source>
</evidence>
<proteinExistence type="predicted"/>
<name>A0A6V8HAS8_TALPI</name>
<dbReference type="AlphaFoldDB" id="A0A6V8HAS8"/>
<comment type="caution">
    <text evidence="1">The sequence shown here is derived from an EMBL/GenBank/DDBJ whole genome shotgun (WGS) entry which is preliminary data.</text>
</comment>